<keyword evidence="1" id="KW-0805">Transcription regulation</keyword>
<name>A0ABU0GM93_9CELL</name>
<gene>
    <name evidence="7" type="ORF">JO380_002420</name>
</gene>
<proteinExistence type="predicted"/>
<dbReference type="PRINTS" id="PR00455">
    <property type="entry name" value="HTHTETR"/>
</dbReference>
<evidence type="ECO:0000256" key="1">
    <source>
        <dbReference type="ARBA" id="ARBA00023015"/>
    </source>
</evidence>
<evidence type="ECO:0000256" key="5">
    <source>
        <dbReference type="SAM" id="MobiDB-lite"/>
    </source>
</evidence>
<dbReference type="Gene3D" id="1.10.357.10">
    <property type="entry name" value="Tetracycline Repressor, domain 2"/>
    <property type="match status" value="1"/>
</dbReference>
<feature type="DNA-binding region" description="H-T-H motif" evidence="4">
    <location>
        <begin position="31"/>
        <end position="50"/>
    </location>
</feature>
<dbReference type="Proteomes" id="UP001240250">
    <property type="component" value="Unassembled WGS sequence"/>
</dbReference>
<accession>A0ABU0GM93</accession>
<evidence type="ECO:0000256" key="4">
    <source>
        <dbReference type="PROSITE-ProRule" id="PRU00335"/>
    </source>
</evidence>
<keyword evidence="8" id="KW-1185">Reference proteome</keyword>
<reference evidence="7 8" key="1">
    <citation type="submission" date="2023-07" db="EMBL/GenBank/DDBJ databases">
        <title>Sequencing the genomes of 1000 actinobacteria strains.</title>
        <authorList>
            <person name="Klenk H.-P."/>
        </authorList>
    </citation>
    <scope>NUCLEOTIDE SEQUENCE [LARGE SCALE GENOMIC DNA]</scope>
    <source>
        <strain evidence="7 8">DSM 14785</strain>
    </source>
</reference>
<sequence>MTSGTARPEARERLLAAAEELFTEHGIAATGVDAVLRRAQVAPATLYAHFGGKDHLVAAYLERRHARWRAAWDDALARCGDDPDTRVLAVFDALDAFPGPTPTRRGCAFLAAAVEVTDPAHPAHAWLVADTHLLRERLHDLAAATGAADPAPLAAELLLLYDGALAARARDGVTGDAGPAADVRGLAAAAVARHRDPRRTTAGAAPLPGSPDGGTREAGSPESTRETGARDRTPAAPPRDEARQAGSRGAS</sequence>
<organism evidence="7 8">
    <name type="scientific">Cellulomonas iranensis</name>
    <dbReference type="NCBI Taxonomy" id="76862"/>
    <lineage>
        <taxon>Bacteria</taxon>
        <taxon>Bacillati</taxon>
        <taxon>Actinomycetota</taxon>
        <taxon>Actinomycetes</taxon>
        <taxon>Micrococcales</taxon>
        <taxon>Cellulomonadaceae</taxon>
        <taxon>Cellulomonas</taxon>
    </lineage>
</organism>
<feature type="compositionally biased region" description="Basic and acidic residues" evidence="5">
    <location>
        <begin position="223"/>
        <end position="243"/>
    </location>
</feature>
<evidence type="ECO:0000259" key="6">
    <source>
        <dbReference type="PROSITE" id="PS50977"/>
    </source>
</evidence>
<feature type="region of interest" description="Disordered" evidence="5">
    <location>
        <begin position="189"/>
        <end position="251"/>
    </location>
</feature>
<dbReference type="Pfam" id="PF00440">
    <property type="entry name" value="TetR_N"/>
    <property type="match status" value="1"/>
</dbReference>
<dbReference type="PANTHER" id="PTHR47506:SF3">
    <property type="entry name" value="HTH-TYPE TRANSCRIPTIONAL REGULATOR LMRA"/>
    <property type="match status" value="1"/>
</dbReference>
<dbReference type="EMBL" id="JAUSVM010000001">
    <property type="protein sequence ID" value="MDQ0426039.1"/>
    <property type="molecule type" value="Genomic_DNA"/>
</dbReference>
<evidence type="ECO:0000313" key="7">
    <source>
        <dbReference type="EMBL" id="MDQ0426039.1"/>
    </source>
</evidence>
<dbReference type="InterPro" id="IPR036271">
    <property type="entry name" value="Tet_transcr_reg_TetR-rel_C_sf"/>
</dbReference>
<feature type="domain" description="HTH tetR-type" evidence="6">
    <location>
        <begin position="8"/>
        <end position="68"/>
    </location>
</feature>
<evidence type="ECO:0000256" key="2">
    <source>
        <dbReference type="ARBA" id="ARBA00023125"/>
    </source>
</evidence>
<dbReference type="SUPFAM" id="SSF46689">
    <property type="entry name" value="Homeodomain-like"/>
    <property type="match status" value="1"/>
</dbReference>
<dbReference type="RefSeq" id="WP_070320844.1">
    <property type="nucleotide sequence ID" value="NZ_JAUSVM010000001.1"/>
</dbReference>
<evidence type="ECO:0000256" key="3">
    <source>
        <dbReference type="ARBA" id="ARBA00023163"/>
    </source>
</evidence>
<dbReference type="PANTHER" id="PTHR47506">
    <property type="entry name" value="TRANSCRIPTIONAL REGULATORY PROTEIN"/>
    <property type="match status" value="1"/>
</dbReference>
<dbReference type="SUPFAM" id="SSF48498">
    <property type="entry name" value="Tetracyclin repressor-like, C-terminal domain"/>
    <property type="match status" value="1"/>
</dbReference>
<keyword evidence="2 4" id="KW-0238">DNA-binding</keyword>
<dbReference type="PROSITE" id="PS50977">
    <property type="entry name" value="HTH_TETR_2"/>
    <property type="match status" value="1"/>
</dbReference>
<protein>
    <submittedName>
        <fullName evidence="7">AcrR family transcriptional regulator</fullName>
    </submittedName>
</protein>
<dbReference type="InterPro" id="IPR009057">
    <property type="entry name" value="Homeodomain-like_sf"/>
</dbReference>
<evidence type="ECO:0000313" key="8">
    <source>
        <dbReference type="Proteomes" id="UP001240250"/>
    </source>
</evidence>
<dbReference type="InterPro" id="IPR001647">
    <property type="entry name" value="HTH_TetR"/>
</dbReference>
<comment type="caution">
    <text evidence="7">The sequence shown here is derived from an EMBL/GenBank/DDBJ whole genome shotgun (WGS) entry which is preliminary data.</text>
</comment>
<keyword evidence="3" id="KW-0804">Transcription</keyword>